<keyword evidence="2" id="KW-0805">Transcription regulation</keyword>
<dbReference type="SUPFAM" id="SSF48452">
    <property type="entry name" value="TPR-like"/>
    <property type="match status" value="1"/>
</dbReference>
<dbReference type="InterPro" id="IPR001867">
    <property type="entry name" value="OmpR/PhoB-type_DNA-bd"/>
</dbReference>
<feature type="region of interest" description="Disordered" evidence="6">
    <location>
        <begin position="1"/>
        <end position="30"/>
    </location>
</feature>
<sequence length="974" mass="103382">MSEREVSTALPDADRVRLPPAAHPPRLPAPDIRVPAAGGLVRPRLVAALNRVRDTRICAVVAPPGSGKTTALAHWAQQAPVDVLWWRADAGAADPVTAVRAGIGATLRPLGHRLPAVPDVESLAAALDGHQGPVVLVLDDFHLVGTERVGSLVERLVLTTGDHVHLMIGSRVIPPLNLARSELASRIVGPSDLRFRAVEVAELFRVEYRTPLGPEDARELTRHTEGWAAALHLFHHGVTGRGPHARHRALAGLGDGAGYAREYVVRTFLADLDTADLLFLQRSAPFEALVGGFCDRYLGRSKSEETIARLARRGVLTALEDGRGFALPRILRHHLLAATTTDAGPRTTAQAFRAVAGILTDAIGSTVPSTAPEAARAWAAGGGWPDALTVLAESWEDVLADPDLAWLDAAPPDISAHPIVRTARAEQARRDGRLGAALRLLEAGPPPAAPAPAATAAAIARFCRTWTAGDLQPEGRWPEYLRAAVRRPRPDRRTPLPREQREVLSALELTISGNVRAARHQVAQAADRLTDPVLACAADLLGAALHPDQPDRADAVALLAEDLGFPWFARIAHGVTHAGDPDVVAAEVDAADDRGDVWGALLLTFCGAVGDLRAGRPAVRAFDDAARRCRELDAPALEAWARSGQAFSAVVTSQPDALREAESAVGFAHSAQVPGATALAHLALTRCRRDREASVAAEAELDRLGLRPPAPGAPPTAAPAVVVVRRAPVDVRCFGGFAIEVDGTVPDLHAVRPRARALLRLLALHAGQPTHREVIAEAMWPQLDAAAALHNLHVCVSGLRTALEPGAARGASRLLVRDGERYLLALPAGSVSDLRAFDLRTASAESAYAAGGVDTAIADLEEALALYTGEVLPEDGPTEWVLPHREHYQARAAEAAAQLGRLHLEQDRPEDAAGAARRSIDIDPFRDGSWRLLIAAHEAAGNLAEAEEARRSYADVLASLGVATQAATSVTRQH</sequence>
<dbReference type="EMBL" id="BAABAH010000001">
    <property type="protein sequence ID" value="GAA3803259.1"/>
    <property type="molecule type" value="Genomic_DNA"/>
</dbReference>
<evidence type="ECO:0008006" key="11">
    <source>
        <dbReference type="Google" id="ProtNLM"/>
    </source>
</evidence>
<dbReference type="PROSITE" id="PS50005">
    <property type="entry name" value="TPR"/>
    <property type="match status" value="1"/>
</dbReference>
<dbReference type="PANTHER" id="PTHR35807">
    <property type="entry name" value="TRANSCRIPTIONAL REGULATOR REDD-RELATED"/>
    <property type="match status" value="1"/>
</dbReference>
<dbReference type="InterPro" id="IPR027417">
    <property type="entry name" value="P-loop_NTPase"/>
</dbReference>
<comment type="similarity">
    <text evidence="1">Belongs to the AfsR/DnrI/RedD regulatory family.</text>
</comment>
<dbReference type="Proteomes" id="UP001501821">
    <property type="component" value="Unassembled WGS sequence"/>
</dbReference>
<keyword evidence="4" id="KW-0804">Transcription</keyword>
<evidence type="ECO:0000259" key="7">
    <source>
        <dbReference type="SMART" id="SM00862"/>
    </source>
</evidence>
<dbReference type="InterPro" id="IPR011990">
    <property type="entry name" value="TPR-like_helical_dom_sf"/>
</dbReference>
<evidence type="ECO:0000259" key="8">
    <source>
        <dbReference type="SMART" id="SM01043"/>
    </source>
</evidence>
<comment type="caution">
    <text evidence="9">The sequence shown here is derived from an EMBL/GenBank/DDBJ whole genome shotgun (WGS) entry which is preliminary data.</text>
</comment>
<evidence type="ECO:0000256" key="1">
    <source>
        <dbReference type="ARBA" id="ARBA00005820"/>
    </source>
</evidence>
<gene>
    <name evidence="9" type="ORF">GCM10022242_02860</name>
</gene>
<dbReference type="SUPFAM" id="SSF52540">
    <property type="entry name" value="P-loop containing nucleoside triphosphate hydrolases"/>
    <property type="match status" value="1"/>
</dbReference>
<accession>A0ABP7HUT5</accession>
<evidence type="ECO:0000256" key="6">
    <source>
        <dbReference type="SAM" id="MobiDB-lite"/>
    </source>
</evidence>
<evidence type="ECO:0000256" key="3">
    <source>
        <dbReference type="ARBA" id="ARBA00023125"/>
    </source>
</evidence>
<dbReference type="SUPFAM" id="SSF46894">
    <property type="entry name" value="C-terminal effector domain of the bipartite response regulators"/>
    <property type="match status" value="1"/>
</dbReference>
<dbReference type="Gene3D" id="1.10.10.10">
    <property type="entry name" value="Winged helix-like DNA-binding domain superfamily/Winged helix DNA-binding domain"/>
    <property type="match status" value="1"/>
</dbReference>
<reference evidence="10" key="1">
    <citation type="journal article" date="2019" name="Int. J. Syst. Evol. Microbiol.">
        <title>The Global Catalogue of Microorganisms (GCM) 10K type strain sequencing project: providing services to taxonomists for standard genome sequencing and annotation.</title>
        <authorList>
            <consortium name="The Broad Institute Genomics Platform"/>
            <consortium name="The Broad Institute Genome Sequencing Center for Infectious Disease"/>
            <person name="Wu L."/>
            <person name="Ma J."/>
        </authorList>
    </citation>
    <scope>NUCLEOTIDE SEQUENCE [LARGE SCALE GENOMIC DNA]</scope>
    <source>
        <strain evidence="10">JCM 16953</strain>
    </source>
</reference>
<proteinExistence type="inferred from homology"/>
<dbReference type="PANTHER" id="PTHR35807:SF1">
    <property type="entry name" value="TRANSCRIPTIONAL REGULATOR REDD"/>
    <property type="match status" value="1"/>
</dbReference>
<dbReference type="SMART" id="SM01043">
    <property type="entry name" value="BTAD"/>
    <property type="match status" value="1"/>
</dbReference>
<keyword evidence="5" id="KW-0802">TPR repeat</keyword>
<evidence type="ECO:0000256" key="2">
    <source>
        <dbReference type="ARBA" id="ARBA00023015"/>
    </source>
</evidence>
<dbReference type="InterPro" id="IPR019734">
    <property type="entry name" value="TPR_rpt"/>
</dbReference>
<dbReference type="InterPro" id="IPR051677">
    <property type="entry name" value="AfsR-DnrI-RedD_regulator"/>
</dbReference>
<dbReference type="Pfam" id="PF03704">
    <property type="entry name" value="BTAD"/>
    <property type="match status" value="1"/>
</dbReference>
<protein>
    <recommendedName>
        <fullName evidence="11">Transcriptional regulator</fullName>
    </recommendedName>
</protein>
<organism evidence="9 10">
    <name type="scientific">Nocardioides panacisoli</name>
    <dbReference type="NCBI Taxonomy" id="627624"/>
    <lineage>
        <taxon>Bacteria</taxon>
        <taxon>Bacillati</taxon>
        <taxon>Actinomycetota</taxon>
        <taxon>Actinomycetes</taxon>
        <taxon>Propionibacteriales</taxon>
        <taxon>Nocardioidaceae</taxon>
        <taxon>Nocardioides</taxon>
    </lineage>
</organism>
<evidence type="ECO:0000313" key="9">
    <source>
        <dbReference type="EMBL" id="GAA3803259.1"/>
    </source>
</evidence>
<keyword evidence="10" id="KW-1185">Reference proteome</keyword>
<feature type="repeat" description="TPR" evidence="5">
    <location>
        <begin position="893"/>
        <end position="926"/>
    </location>
</feature>
<dbReference type="SMART" id="SM00862">
    <property type="entry name" value="Trans_reg_C"/>
    <property type="match status" value="1"/>
</dbReference>
<dbReference type="InterPro" id="IPR016032">
    <property type="entry name" value="Sig_transdc_resp-reg_C-effctor"/>
</dbReference>
<feature type="compositionally biased region" description="Basic and acidic residues" evidence="6">
    <location>
        <begin position="1"/>
        <end position="17"/>
    </location>
</feature>
<dbReference type="InterPro" id="IPR005158">
    <property type="entry name" value="BTAD"/>
</dbReference>
<name>A0ABP7HUT5_9ACTN</name>
<dbReference type="Gene3D" id="1.25.40.10">
    <property type="entry name" value="Tetratricopeptide repeat domain"/>
    <property type="match status" value="1"/>
</dbReference>
<feature type="domain" description="OmpR/PhoB-type" evidence="7">
    <location>
        <begin position="743"/>
        <end position="824"/>
    </location>
</feature>
<dbReference type="InterPro" id="IPR036388">
    <property type="entry name" value="WH-like_DNA-bd_sf"/>
</dbReference>
<evidence type="ECO:0000256" key="4">
    <source>
        <dbReference type="ARBA" id="ARBA00023163"/>
    </source>
</evidence>
<keyword evidence="3" id="KW-0238">DNA-binding</keyword>
<dbReference type="RefSeq" id="WP_344771985.1">
    <property type="nucleotide sequence ID" value="NZ_BAABAH010000001.1"/>
</dbReference>
<feature type="domain" description="Bacterial transcriptional activator" evidence="8">
    <location>
        <begin position="832"/>
        <end position="972"/>
    </location>
</feature>
<evidence type="ECO:0000313" key="10">
    <source>
        <dbReference type="Proteomes" id="UP001501821"/>
    </source>
</evidence>
<evidence type="ECO:0000256" key="5">
    <source>
        <dbReference type="PROSITE-ProRule" id="PRU00339"/>
    </source>
</evidence>